<comment type="caution">
    <text evidence="2">The sequence shown here is derived from an EMBL/GenBank/DDBJ whole genome shotgun (WGS) entry which is preliminary data.</text>
</comment>
<sequence>MEQDNNNIKNNINNKNNLNKSGGDEINNFSDAKDRKFVDFSPKRSIAERRGFNKINAGLISFGATTPLVSPATRSPCLTIPPGISPTALLESPIMLPNSQVSL</sequence>
<protein>
    <submittedName>
        <fullName evidence="2">Uncharacterized protein</fullName>
    </submittedName>
</protein>
<evidence type="ECO:0000256" key="1">
    <source>
        <dbReference type="SAM" id="MobiDB-lite"/>
    </source>
</evidence>
<feature type="compositionally biased region" description="Low complexity" evidence="1">
    <location>
        <begin position="1"/>
        <end position="20"/>
    </location>
</feature>
<proteinExistence type="predicted"/>
<reference evidence="3" key="1">
    <citation type="journal article" date="2018" name="Nat. Plants">
        <title>Whole-genome landscape of Medicago truncatula symbiotic genes.</title>
        <authorList>
            <person name="Pecrix Y."/>
            <person name="Staton S.E."/>
            <person name="Sallet E."/>
            <person name="Lelandais-Briere C."/>
            <person name="Moreau S."/>
            <person name="Carrere S."/>
            <person name="Blein T."/>
            <person name="Jardinaud M.F."/>
            <person name="Latrasse D."/>
            <person name="Zouine M."/>
            <person name="Zahm M."/>
            <person name="Kreplak J."/>
            <person name="Mayjonade B."/>
            <person name="Satge C."/>
            <person name="Perez M."/>
            <person name="Cauet S."/>
            <person name="Marande W."/>
            <person name="Chantry-Darmon C."/>
            <person name="Lopez-Roques C."/>
            <person name="Bouchez O."/>
            <person name="Berard A."/>
            <person name="Debelle F."/>
            <person name="Munos S."/>
            <person name="Bendahmane A."/>
            <person name="Berges H."/>
            <person name="Niebel A."/>
            <person name="Buitink J."/>
            <person name="Frugier F."/>
            <person name="Benhamed M."/>
            <person name="Crespi M."/>
            <person name="Gouzy J."/>
            <person name="Gamas P."/>
        </authorList>
    </citation>
    <scope>NUCLEOTIDE SEQUENCE [LARGE SCALE GENOMIC DNA]</scope>
    <source>
        <strain evidence="3">cv. Jemalong A17</strain>
    </source>
</reference>
<feature type="region of interest" description="Disordered" evidence="1">
    <location>
        <begin position="1"/>
        <end position="29"/>
    </location>
</feature>
<dbReference type="Proteomes" id="UP000265566">
    <property type="component" value="Chromosome 7"/>
</dbReference>
<name>A0A396H7F2_MEDTR</name>
<dbReference type="AlphaFoldDB" id="A0A396H7F2"/>
<organism evidence="2 3">
    <name type="scientific">Medicago truncatula</name>
    <name type="common">Barrel medic</name>
    <name type="synonym">Medicago tribuloides</name>
    <dbReference type="NCBI Taxonomy" id="3880"/>
    <lineage>
        <taxon>Eukaryota</taxon>
        <taxon>Viridiplantae</taxon>
        <taxon>Streptophyta</taxon>
        <taxon>Embryophyta</taxon>
        <taxon>Tracheophyta</taxon>
        <taxon>Spermatophyta</taxon>
        <taxon>Magnoliopsida</taxon>
        <taxon>eudicotyledons</taxon>
        <taxon>Gunneridae</taxon>
        <taxon>Pentapetalae</taxon>
        <taxon>rosids</taxon>
        <taxon>fabids</taxon>
        <taxon>Fabales</taxon>
        <taxon>Fabaceae</taxon>
        <taxon>Papilionoideae</taxon>
        <taxon>50 kb inversion clade</taxon>
        <taxon>NPAAA clade</taxon>
        <taxon>Hologalegina</taxon>
        <taxon>IRL clade</taxon>
        <taxon>Trifolieae</taxon>
        <taxon>Medicago</taxon>
    </lineage>
</organism>
<gene>
    <name evidence="2" type="ORF">MtrunA17_Chr7g0249321</name>
</gene>
<dbReference type="EMBL" id="PSQE01000007">
    <property type="protein sequence ID" value="RHN47105.1"/>
    <property type="molecule type" value="Genomic_DNA"/>
</dbReference>
<dbReference type="Gramene" id="rna41661">
    <property type="protein sequence ID" value="RHN47105.1"/>
    <property type="gene ID" value="gene41661"/>
</dbReference>
<evidence type="ECO:0000313" key="2">
    <source>
        <dbReference type="EMBL" id="RHN47105.1"/>
    </source>
</evidence>
<accession>A0A396H7F2</accession>
<evidence type="ECO:0000313" key="3">
    <source>
        <dbReference type="Proteomes" id="UP000265566"/>
    </source>
</evidence>